<organism evidence="6 7">
    <name type="scientific">Tilletia horrida</name>
    <dbReference type="NCBI Taxonomy" id="155126"/>
    <lineage>
        <taxon>Eukaryota</taxon>
        <taxon>Fungi</taxon>
        <taxon>Dikarya</taxon>
        <taxon>Basidiomycota</taxon>
        <taxon>Ustilaginomycotina</taxon>
        <taxon>Exobasidiomycetes</taxon>
        <taxon>Tilletiales</taxon>
        <taxon>Tilletiaceae</taxon>
        <taxon>Tilletia</taxon>
    </lineage>
</organism>
<dbReference type="GO" id="GO:0004574">
    <property type="term" value="F:oligo-1,6-glucosidase activity"/>
    <property type="evidence" value="ECO:0007669"/>
    <property type="project" value="TreeGrafter"/>
</dbReference>
<evidence type="ECO:0000256" key="3">
    <source>
        <dbReference type="ARBA" id="ARBA00023295"/>
    </source>
</evidence>
<name>A0AAN6G9Z3_9BASI</name>
<evidence type="ECO:0000313" key="6">
    <source>
        <dbReference type="EMBL" id="KAK0525436.1"/>
    </source>
</evidence>
<feature type="domain" description="Glycosyl hydrolase family 13 catalytic" evidence="5">
    <location>
        <begin position="26"/>
        <end position="466"/>
    </location>
</feature>
<dbReference type="Gene3D" id="3.20.20.80">
    <property type="entry name" value="Glycosidases"/>
    <property type="match status" value="1"/>
</dbReference>
<dbReference type="FunFam" id="3.90.400.10:FF:000002">
    <property type="entry name" value="Sucrose isomerase"/>
    <property type="match status" value="1"/>
</dbReference>
<sequence length="630" mass="71554">MTSPTPSYSTTKTAPKAWWKSACAAQLYPASYADSNGDGMGDLGGIADHVDHLAQLGVDCVWISPFFKSPNVDMVSFAQGYDVSDYRDVDVKYGSLADWERLAALLKSKNIRLIHDLVVNHTSDQHAWFQESRSSRDNPKADWYIWRDAKTDAQGQRVEPNNWASIWGGSAWSWCEERQQYWFHIFDKTQPDLNWELPAVREAVKDTMRFWLEKGVAGFRLDAINFASKPTDFPDAPITDPSSRFQSALDLYAHGPRLIEFLTELHDDVLAHYHAFTVGESGMTTLEQALEMTEHAKPLQQLFTFDHLNFDLPPSTTSIFEPGPGRPRNFDMFREAISKWQVWALENDSWLGNFLSNHDQPRSMSNMLGVYIEDQRYRWEGAKLLALFSCALAGTLFVYQGEELGMLNVPVDWPISEYDDIVSKRYYEDVMAKKKAECDKKGVPVPDDFEKQVMMGIMRKARDNARTPMPWDDTPSAGFSSDPSAQSKFWMKVNPDNVHCNARAQLADPTSVFHFWRRALALRKSEADLLVYGAYHLLHIPAAVKEEKGGIGSPVFGFVRTDERGRRAVFVGNFARERIEVDLEAHVVGPERDAGALLNNEAVPAMSNYEEGSKRSLKVLEPFEARLYFL</sequence>
<dbReference type="Pfam" id="PF00128">
    <property type="entry name" value="Alpha-amylase"/>
    <property type="match status" value="1"/>
</dbReference>
<dbReference type="GO" id="GO:0005987">
    <property type="term" value="P:sucrose catabolic process"/>
    <property type="evidence" value="ECO:0007669"/>
    <property type="project" value="TreeGrafter"/>
</dbReference>
<dbReference type="InterPro" id="IPR017853">
    <property type="entry name" value="GH"/>
</dbReference>
<evidence type="ECO:0000256" key="4">
    <source>
        <dbReference type="ARBA" id="ARBA00026248"/>
    </source>
</evidence>
<accession>A0AAN6G9Z3</accession>
<keyword evidence="7" id="KW-1185">Reference proteome</keyword>
<keyword evidence="3" id="KW-0326">Glycosidase</keyword>
<dbReference type="AlphaFoldDB" id="A0AAN6G9Z3"/>
<protein>
    <recommendedName>
        <fullName evidence="5">Glycosyl hydrolase family 13 catalytic domain-containing protein</fullName>
    </recommendedName>
</protein>
<dbReference type="EMBL" id="JAPDMQ010000398">
    <property type="protein sequence ID" value="KAK0525436.1"/>
    <property type="molecule type" value="Genomic_DNA"/>
</dbReference>
<dbReference type="FunFam" id="3.20.20.80:FF:000064">
    <property type="entry name" value="Oligo-1,6-glucosidase"/>
    <property type="match status" value="1"/>
</dbReference>
<dbReference type="GO" id="GO:0004556">
    <property type="term" value="F:alpha-amylase activity"/>
    <property type="evidence" value="ECO:0007669"/>
    <property type="project" value="TreeGrafter"/>
</dbReference>
<reference evidence="6" key="1">
    <citation type="journal article" date="2023" name="PhytoFront">
        <title>Draft Genome Resources of Seven Strains of Tilletia horrida, Causal Agent of Kernel Smut of Rice.</title>
        <authorList>
            <person name="Khanal S."/>
            <person name="Antony Babu S."/>
            <person name="Zhou X.G."/>
        </authorList>
    </citation>
    <scope>NUCLEOTIDE SEQUENCE</scope>
    <source>
        <strain evidence="6">TX3</strain>
    </source>
</reference>
<evidence type="ECO:0000256" key="2">
    <source>
        <dbReference type="ARBA" id="ARBA00022801"/>
    </source>
</evidence>
<evidence type="ECO:0000259" key="5">
    <source>
        <dbReference type="SMART" id="SM00642"/>
    </source>
</evidence>
<dbReference type="SUPFAM" id="SSF51445">
    <property type="entry name" value="(Trans)glycosidases"/>
    <property type="match status" value="1"/>
</dbReference>
<dbReference type="InterPro" id="IPR013780">
    <property type="entry name" value="Glyco_hydro_b"/>
</dbReference>
<dbReference type="Gene3D" id="3.90.400.10">
    <property type="entry name" value="Oligo-1,6-glucosidase, Domain 2"/>
    <property type="match status" value="1"/>
</dbReference>
<dbReference type="Gene3D" id="2.60.40.1180">
    <property type="entry name" value="Golgi alpha-mannosidase II"/>
    <property type="match status" value="1"/>
</dbReference>
<evidence type="ECO:0000256" key="1">
    <source>
        <dbReference type="ARBA" id="ARBA00008061"/>
    </source>
</evidence>
<keyword evidence="4" id="KW-0462">Maltose metabolism</keyword>
<dbReference type="GO" id="GO:0004575">
    <property type="term" value="F:sucrose alpha-glucosidase activity"/>
    <property type="evidence" value="ECO:0007669"/>
    <property type="project" value="TreeGrafter"/>
</dbReference>
<dbReference type="InterPro" id="IPR006047">
    <property type="entry name" value="GH13_cat_dom"/>
</dbReference>
<dbReference type="CDD" id="cd11333">
    <property type="entry name" value="AmyAc_SI_OligoGlu_DGase"/>
    <property type="match status" value="1"/>
</dbReference>
<comment type="caution">
    <text evidence="6">The sequence shown here is derived from an EMBL/GenBank/DDBJ whole genome shotgun (WGS) entry which is preliminary data.</text>
</comment>
<evidence type="ECO:0000313" key="7">
    <source>
        <dbReference type="Proteomes" id="UP001176521"/>
    </source>
</evidence>
<dbReference type="PANTHER" id="PTHR10357">
    <property type="entry name" value="ALPHA-AMYLASE FAMILY MEMBER"/>
    <property type="match status" value="1"/>
</dbReference>
<dbReference type="GO" id="GO:0000025">
    <property type="term" value="P:maltose catabolic process"/>
    <property type="evidence" value="ECO:0007669"/>
    <property type="project" value="TreeGrafter"/>
</dbReference>
<gene>
    <name evidence="6" type="ORF">OC842_005497</name>
</gene>
<dbReference type="PANTHER" id="PTHR10357:SF179">
    <property type="entry name" value="NEUTRAL AND BASIC AMINO ACID TRANSPORT PROTEIN RBAT"/>
    <property type="match status" value="1"/>
</dbReference>
<proteinExistence type="inferred from homology"/>
<dbReference type="InterPro" id="IPR045857">
    <property type="entry name" value="O16G_dom_2"/>
</dbReference>
<dbReference type="SMART" id="SM00642">
    <property type="entry name" value="Aamy"/>
    <property type="match status" value="1"/>
</dbReference>
<dbReference type="GO" id="GO:0033934">
    <property type="term" value="F:glucan 1,4-alpha-maltotriohydrolase activity"/>
    <property type="evidence" value="ECO:0007669"/>
    <property type="project" value="TreeGrafter"/>
</dbReference>
<dbReference type="Proteomes" id="UP001176521">
    <property type="component" value="Unassembled WGS sequence"/>
</dbReference>
<keyword evidence="2" id="KW-0378">Hydrolase</keyword>
<comment type="similarity">
    <text evidence="1">Belongs to the glycosyl hydrolase 13 family.</text>
</comment>